<dbReference type="GO" id="GO:0003713">
    <property type="term" value="F:transcription coactivator activity"/>
    <property type="evidence" value="ECO:0007669"/>
    <property type="project" value="TreeGrafter"/>
</dbReference>
<dbReference type="Pfam" id="PF00249">
    <property type="entry name" value="Myb_DNA-binding"/>
    <property type="match status" value="1"/>
</dbReference>
<comment type="subcellular location">
    <subcellularLocation>
        <location evidence="1">Nucleus</location>
    </subcellularLocation>
</comment>
<dbReference type="Gene3D" id="1.10.10.60">
    <property type="entry name" value="Homeodomain-like"/>
    <property type="match status" value="1"/>
</dbReference>
<evidence type="ECO:0000256" key="4">
    <source>
        <dbReference type="ARBA" id="ARBA00022833"/>
    </source>
</evidence>
<dbReference type="OrthoDB" id="270417at2759"/>
<organism evidence="13 14">
    <name type="scientific">Caligus rogercresseyi</name>
    <name type="common">Sea louse</name>
    <dbReference type="NCBI Taxonomy" id="217165"/>
    <lineage>
        <taxon>Eukaryota</taxon>
        <taxon>Metazoa</taxon>
        <taxon>Ecdysozoa</taxon>
        <taxon>Arthropoda</taxon>
        <taxon>Crustacea</taxon>
        <taxon>Multicrustacea</taxon>
        <taxon>Hexanauplia</taxon>
        <taxon>Copepoda</taxon>
        <taxon>Siphonostomatoida</taxon>
        <taxon>Caligidae</taxon>
        <taxon>Caligus</taxon>
    </lineage>
</organism>
<dbReference type="GO" id="GO:0008270">
    <property type="term" value="F:zinc ion binding"/>
    <property type="evidence" value="ECO:0007669"/>
    <property type="project" value="UniProtKB-KW"/>
</dbReference>
<feature type="region of interest" description="Disordered" evidence="9">
    <location>
        <begin position="430"/>
        <end position="479"/>
    </location>
</feature>
<feature type="domain" description="ZZ-type" evidence="11">
    <location>
        <begin position="27"/>
        <end position="82"/>
    </location>
</feature>
<dbReference type="Pfam" id="PF22941">
    <property type="entry name" value="TADA2A-like_3rd"/>
    <property type="match status" value="1"/>
</dbReference>
<dbReference type="InterPro" id="IPR000433">
    <property type="entry name" value="Znf_ZZ"/>
</dbReference>
<dbReference type="InterPro" id="IPR043145">
    <property type="entry name" value="Znf_ZZ_sf"/>
</dbReference>
<dbReference type="SMART" id="SM00291">
    <property type="entry name" value="ZnF_ZZ"/>
    <property type="match status" value="1"/>
</dbReference>
<evidence type="ECO:0000256" key="7">
    <source>
        <dbReference type="ARBA" id="ARBA00023242"/>
    </source>
</evidence>
<dbReference type="Proteomes" id="UP000595437">
    <property type="component" value="Chromosome 6"/>
</dbReference>
<reference evidence="14" key="1">
    <citation type="submission" date="2021-01" db="EMBL/GenBank/DDBJ databases">
        <title>Caligus Genome Assembly.</title>
        <authorList>
            <person name="Gallardo-Escarate C."/>
        </authorList>
    </citation>
    <scope>NUCLEOTIDE SEQUENCE [LARGE SCALE GENOMIC DNA]</scope>
</reference>
<dbReference type="EMBL" id="CP045895">
    <property type="protein sequence ID" value="QQP49674.1"/>
    <property type="molecule type" value="Genomic_DNA"/>
</dbReference>
<evidence type="ECO:0000259" key="10">
    <source>
        <dbReference type="PROSITE" id="PS50090"/>
    </source>
</evidence>
<dbReference type="InterPro" id="IPR055141">
    <property type="entry name" value="TADA2A_B-like_dom"/>
</dbReference>
<evidence type="ECO:0008006" key="15">
    <source>
        <dbReference type="Google" id="ProtNLM"/>
    </source>
</evidence>
<keyword evidence="3 8" id="KW-0863">Zinc-finger</keyword>
<dbReference type="CDD" id="cd00167">
    <property type="entry name" value="SANT"/>
    <property type="match status" value="1"/>
</dbReference>
<dbReference type="GO" id="GO:0070461">
    <property type="term" value="C:SAGA-type complex"/>
    <property type="evidence" value="ECO:0007669"/>
    <property type="project" value="TreeGrafter"/>
</dbReference>
<evidence type="ECO:0000256" key="6">
    <source>
        <dbReference type="ARBA" id="ARBA00023163"/>
    </source>
</evidence>
<dbReference type="PROSITE" id="PS51293">
    <property type="entry name" value="SANT"/>
    <property type="match status" value="1"/>
</dbReference>
<dbReference type="PANTHER" id="PTHR12374">
    <property type="entry name" value="TRANSCRIPTIONAL ADAPTOR 2 ADA2 -RELATED"/>
    <property type="match status" value="1"/>
</dbReference>
<evidence type="ECO:0000259" key="11">
    <source>
        <dbReference type="PROSITE" id="PS50135"/>
    </source>
</evidence>
<dbReference type="PROSITE" id="PS50090">
    <property type="entry name" value="MYB_LIKE"/>
    <property type="match status" value="1"/>
</dbReference>
<sequence>MSSGKRSLADPLAKIKEEVGSGVSELYSRYDCDYCQEDIPGLRVRCAECPDFDLCLSCFSAGAANGKHRNSHPYLFMNNGGFRVFPTESRAPPPPPGAPSSGTRGRGRKASQGLSTGGLSSRVLLPAPGDSWNAREEVRLLDAVEQFGYGNWKDISGHIETKSPAAAEKQYNSHYIHGVVGKHTWKEDLRGNAVDHTLESDRGPLGPSLSAQLPPLLISSEEALLLGYMPHRDDYEDFDKETEALVSQIADKSVEDENLDIALKLAQCDIYERKLREQVRRKRVARDYQLVSKFFAHNPIVQIGSKVNSFKINNQIRAVKRLADSGPQAELYESFKSLSQFLTCQELTTLLDNICSEKELKVRIKELFKYRENGLSKIEELVPFEKLRFKREFRLRRITNKNKPVIKSGPRLLPIPKDYSLRAILNPHSSLTENMKNGSRRPLEGGTPNGIGELRKRKQGNQSGRGGRRKRGGGYSYNRDAYSRSQIEGTPQTLITKKAAAAITATSRIGENSLTLKRLELNCFDSRYQAVLMNTTGFESNYPLSSS</sequence>
<dbReference type="PANTHER" id="PTHR12374:SF63">
    <property type="entry name" value="TRANSCRIPTIONAL ADAPTER 2-BETA"/>
    <property type="match status" value="1"/>
</dbReference>
<feature type="region of interest" description="Disordered" evidence="9">
    <location>
        <begin position="85"/>
        <end position="122"/>
    </location>
</feature>
<keyword evidence="7" id="KW-0539">Nucleus</keyword>
<evidence type="ECO:0000259" key="12">
    <source>
        <dbReference type="PROSITE" id="PS51293"/>
    </source>
</evidence>
<dbReference type="FunFam" id="3.30.60.90:FF:000008">
    <property type="entry name" value="Transcriptional adapter 2"/>
    <property type="match status" value="1"/>
</dbReference>
<keyword evidence="5" id="KW-0805">Transcription regulation</keyword>
<gene>
    <name evidence="13" type="ORF">FKW44_010426</name>
</gene>
<dbReference type="GO" id="GO:0005634">
    <property type="term" value="C:nucleus"/>
    <property type="evidence" value="ECO:0007669"/>
    <property type="project" value="UniProtKB-SubCell"/>
</dbReference>
<dbReference type="SUPFAM" id="SSF57850">
    <property type="entry name" value="RING/U-box"/>
    <property type="match status" value="1"/>
</dbReference>
<dbReference type="GO" id="GO:0006357">
    <property type="term" value="P:regulation of transcription by RNA polymerase II"/>
    <property type="evidence" value="ECO:0007669"/>
    <property type="project" value="TreeGrafter"/>
</dbReference>
<proteinExistence type="predicted"/>
<evidence type="ECO:0000313" key="13">
    <source>
        <dbReference type="EMBL" id="QQP49674.1"/>
    </source>
</evidence>
<evidence type="ECO:0000256" key="8">
    <source>
        <dbReference type="PROSITE-ProRule" id="PRU00228"/>
    </source>
</evidence>
<dbReference type="Gene3D" id="3.30.60.90">
    <property type="match status" value="1"/>
</dbReference>
<dbReference type="AlphaFoldDB" id="A0A7T8K856"/>
<dbReference type="InterPro" id="IPR001005">
    <property type="entry name" value="SANT/Myb"/>
</dbReference>
<dbReference type="GO" id="GO:0003682">
    <property type="term" value="F:chromatin binding"/>
    <property type="evidence" value="ECO:0007669"/>
    <property type="project" value="TreeGrafter"/>
</dbReference>
<dbReference type="GO" id="GO:0006338">
    <property type="term" value="P:chromatin remodeling"/>
    <property type="evidence" value="ECO:0007669"/>
    <property type="project" value="TreeGrafter"/>
</dbReference>
<feature type="domain" description="SANT" evidence="12">
    <location>
        <begin position="127"/>
        <end position="179"/>
    </location>
</feature>
<evidence type="ECO:0000256" key="3">
    <source>
        <dbReference type="ARBA" id="ARBA00022771"/>
    </source>
</evidence>
<dbReference type="PROSITE" id="PS50135">
    <property type="entry name" value="ZF_ZZ_2"/>
    <property type="match status" value="1"/>
</dbReference>
<keyword evidence="4" id="KW-0862">Zinc</keyword>
<keyword evidence="2" id="KW-0479">Metal-binding</keyword>
<evidence type="ECO:0000256" key="9">
    <source>
        <dbReference type="SAM" id="MobiDB-lite"/>
    </source>
</evidence>
<keyword evidence="14" id="KW-1185">Reference proteome</keyword>
<evidence type="ECO:0000256" key="5">
    <source>
        <dbReference type="ARBA" id="ARBA00023015"/>
    </source>
</evidence>
<feature type="domain" description="Myb-like" evidence="10">
    <location>
        <begin position="131"/>
        <end position="175"/>
    </location>
</feature>
<accession>A0A7T8K856</accession>
<evidence type="ECO:0000256" key="1">
    <source>
        <dbReference type="ARBA" id="ARBA00004123"/>
    </source>
</evidence>
<dbReference type="InterPro" id="IPR009057">
    <property type="entry name" value="Homeodomain-like_sf"/>
</dbReference>
<dbReference type="Pfam" id="PF25299">
    <property type="entry name" value="ZZ_ADA2"/>
    <property type="match status" value="1"/>
</dbReference>
<evidence type="ECO:0000256" key="2">
    <source>
        <dbReference type="ARBA" id="ARBA00022723"/>
    </source>
</evidence>
<keyword evidence="6" id="KW-0804">Transcription</keyword>
<evidence type="ECO:0000313" key="14">
    <source>
        <dbReference type="Proteomes" id="UP000595437"/>
    </source>
</evidence>
<dbReference type="InterPro" id="IPR017884">
    <property type="entry name" value="SANT_dom"/>
</dbReference>
<protein>
    <recommendedName>
        <fullName evidence="15">Transcriptional adapter</fullName>
    </recommendedName>
</protein>
<dbReference type="InterPro" id="IPR041983">
    <property type="entry name" value="ADA2-like_ZZ"/>
</dbReference>
<dbReference type="CDD" id="cd02335">
    <property type="entry name" value="ZZ_ADA2"/>
    <property type="match status" value="1"/>
</dbReference>
<name>A0A7T8K856_CALRO</name>
<dbReference type="SUPFAM" id="SSF46689">
    <property type="entry name" value="Homeodomain-like"/>
    <property type="match status" value="1"/>
</dbReference>
<dbReference type="PROSITE" id="PS01357">
    <property type="entry name" value="ZF_ZZ_1"/>
    <property type="match status" value="1"/>
</dbReference>